<evidence type="ECO:0000313" key="3">
    <source>
        <dbReference type="Proteomes" id="UP001497382"/>
    </source>
</evidence>
<feature type="transmembrane region" description="Helical" evidence="1">
    <location>
        <begin position="39"/>
        <end position="60"/>
    </location>
</feature>
<name>A0AAV2AAB9_9ARAC</name>
<gene>
    <name evidence="2" type="ORF">LARSCL_LOCUS11277</name>
</gene>
<keyword evidence="1" id="KW-1133">Transmembrane helix</keyword>
<dbReference type="Proteomes" id="UP001497382">
    <property type="component" value="Unassembled WGS sequence"/>
</dbReference>
<dbReference type="AlphaFoldDB" id="A0AAV2AAB9"/>
<keyword evidence="1" id="KW-0812">Transmembrane</keyword>
<evidence type="ECO:0000256" key="1">
    <source>
        <dbReference type="SAM" id="Phobius"/>
    </source>
</evidence>
<proteinExistence type="predicted"/>
<reference evidence="2 3" key="1">
    <citation type="submission" date="2024-04" db="EMBL/GenBank/DDBJ databases">
        <authorList>
            <person name="Rising A."/>
            <person name="Reimegard J."/>
            <person name="Sonavane S."/>
            <person name="Akerstrom W."/>
            <person name="Nylinder S."/>
            <person name="Hedman E."/>
            <person name="Kallberg Y."/>
        </authorList>
    </citation>
    <scope>NUCLEOTIDE SEQUENCE [LARGE SCALE GENOMIC DNA]</scope>
</reference>
<keyword evidence="1" id="KW-0472">Membrane</keyword>
<keyword evidence="3" id="KW-1185">Reference proteome</keyword>
<evidence type="ECO:0000313" key="2">
    <source>
        <dbReference type="EMBL" id="CAL1280930.1"/>
    </source>
</evidence>
<feature type="transmembrane region" description="Helical" evidence="1">
    <location>
        <begin position="72"/>
        <end position="92"/>
    </location>
</feature>
<sequence>MYPLRIHRILLKVKLKTPKKDRFVLSTKKKLETDGFRKTGIAITIIMWLLILMFLGFELLQISKGYHWIPHSFLYFLITFVFWIALFKCGIAQCTCKNRSTRTQQDDVIGNFSGQQENV</sequence>
<accession>A0AAV2AAB9</accession>
<comment type="caution">
    <text evidence="2">The sequence shown here is derived from an EMBL/GenBank/DDBJ whole genome shotgun (WGS) entry which is preliminary data.</text>
</comment>
<protein>
    <submittedName>
        <fullName evidence="2">Uncharacterized protein</fullName>
    </submittedName>
</protein>
<organism evidence="2 3">
    <name type="scientific">Larinioides sclopetarius</name>
    <dbReference type="NCBI Taxonomy" id="280406"/>
    <lineage>
        <taxon>Eukaryota</taxon>
        <taxon>Metazoa</taxon>
        <taxon>Ecdysozoa</taxon>
        <taxon>Arthropoda</taxon>
        <taxon>Chelicerata</taxon>
        <taxon>Arachnida</taxon>
        <taxon>Araneae</taxon>
        <taxon>Araneomorphae</taxon>
        <taxon>Entelegynae</taxon>
        <taxon>Araneoidea</taxon>
        <taxon>Araneidae</taxon>
        <taxon>Larinioides</taxon>
    </lineage>
</organism>
<dbReference type="EMBL" id="CAXIEN010000138">
    <property type="protein sequence ID" value="CAL1280930.1"/>
    <property type="molecule type" value="Genomic_DNA"/>
</dbReference>